<dbReference type="EMBL" id="AUSU01004090">
    <property type="protein sequence ID" value="EPS65699.1"/>
    <property type="molecule type" value="Genomic_DNA"/>
</dbReference>
<feature type="transmembrane region" description="Helical" evidence="7">
    <location>
        <begin position="6"/>
        <end position="23"/>
    </location>
</feature>
<evidence type="ECO:0000256" key="6">
    <source>
        <dbReference type="ARBA" id="ARBA00023136"/>
    </source>
</evidence>
<dbReference type="PANTHER" id="PTHR31376">
    <property type="entry name" value="OS09G0467300 PROTEIN-RELATED"/>
    <property type="match status" value="1"/>
</dbReference>
<feature type="transmembrane region" description="Helical" evidence="7">
    <location>
        <begin position="96"/>
        <end position="120"/>
    </location>
</feature>
<evidence type="ECO:0000313" key="8">
    <source>
        <dbReference type="EMBL" id="EPS65699.1"/>
    </source>
</evidence>
<dbReference type="GO" id="GO:0015211">
    <property type="term" value="F:purine nucleoside transmembrane transporter activity"/>
    <property type="evidence" value="ECO:0007669"/>
    <property type="project" value="UniProtKB-UniRule"/>
</dbReference>
<dbReference type="InterPro" id="IPR030182">
    <property type="entry name" value="PUP_plant"/>
</dbReference>
<evidence type="ECO:0000313" key="9">
    <source>
        <dbReference type="Proteomes" id="UP000015453"/>
    </source>
</evidence>
<dbReference type="PANTHER" id="PTHR31376:SF1">
    <property type="entry name" value="PURINE PERMEASE 2"/>
    <property type="match status" value="1"/>
</dbReference>
<comment type="caution">
    <text evidence="8">The sequence shown here is derived from an EMBL/GenBank/DDBJ whole genome shotgun (WGS) entry which is preliminary data.</text>
</comment>
<feature type="transmembrane region" description="Helical" evidence="7">
    <location>
        <begin position="238"/>
        <end position="260"/>
    </location>
</feature>
<dbReference type="GO" id="GO:0016020">
    <property type="term" value="C:membrane"/>
    <property type="evidence" value="ECO:0007669"/>
    <property type="project" value="UniProtKB-SubCell"/>
</dbReference>
<evidence type="ECO:0000256" key="7">
    <source>
        <dbReference type="RuleBase" id="RU368015"/>
    </source>
</evidence>
<reference evidence="8 9" key="1">
    <citation type="journal article" date="2013" name="BMC Genomics">
        <title>The miniature genome of a carnivorous plant Genlisea aurea contains a low number of genes and short non-coding sequences.</title>
        <authorList>
            <person name="Leushkin E.V."/>
            <person name="Sutormin R.A."/>
            <person name="Nabieva E.R."/>
            <person name="Penin A.A."/>
            <person name="Kondrashov A.S."/>
            <person name="Logacheva M.D."/>
        </authorList>
    </citation>
    <scope>NUCLEOTIDE SEQUENCE [LARGE SCALE GENOMIC DNA]</scope>
</reference>
<feature type="transmembrane region" description="Helical" evidence="7">
    <location>
        <begin position="158"/>
        <end position="179"/>
    </location>
</feature>
<feature type="transmembrane region" description="Helical" evidence="7">
    <location>
        <begin position="126"/>
        <end position="146"/>
    </location>
</feature>
<keyword evidence="4 7" id="KW-0812">Transmembrane</keyword>
<evidence type="ECO:0000256" key="3">
    <source>
        <dbReference type="ARBA" id="ARBA00022448"/>
    </source>
</evidence>
<dbReference type="GO" id="GO:0005345">
    <property type="term" value="F:purine nucleobase transmembrane transporter activity"/>
    <property type="evidence" value="ECO:0007669"/>
    <property type="project" value="UniProtKB-UniRule"/>
</dbReference>
<organism evidence="8 9">
    <name type="scientific">Genlisea aurea</name>
    <dbReference type="NCBI Taxonomy" id="192259"/>
    <lineage>
        <taxon>Eukaryota</taxon>
        <taxon>Viridiplantae</taxon>
        <taxon>Streptophyta</taxon>
        <taxon>Embryophyta</taxon>
        <taxon>Tracheophyta</taxon>
        <taxon>Spermatophyta</taxon>
        <taxon>Magnoliopsida</taxon>
        <taxon>eudicotyledons</taxon>
        <taxon>Gunneridae</taxon>
        <taxon>Pentapetalae</taxon>
        <taxon>asterids</taxon>
        <taxon>lamiids</taxon>
        <taxon>Lamiales</taxon>
        <taxon>Lentibulariaceae</taxon>
        <taxon>Genlisea</taxon>
    </lineage>
</organism>
<comment type="similarity">
    <text evidence="2 7">Belongs to the purine permeases (TC 2.A.7.14) family.</text>
</comment>
<evidence type="ECO:0000256" key="2">
    <source>
        <dbReference type="ARBA" id="ARBA00006213"/>
    </source>
</evidence>
<evidence type="ECO:0000256" key="1">
    <source>
        <dbReference type="ARBA" id="ARBA00004141"/>
    </source>
</evidence>
<keyword evidence="5 7" id="KW-1133">Transmembrane helix</keyword>
<feature type="transmembrane region" description="Helical" evidence="7">
    <location>
        <begin position="199"/>
        <end position="217"/>
    </location>
</feature>
<evidence type="ECO:0000256" key="4">
    <source>
        <dbReference type="ARBA" id="ARBA00022692"/>
    </source>
</evidence>
<keyword evidence="6 7" id="KW-0472">Membrane</keyword>
<dbReference type="Pfam" id="PF16913">
    <property type="entry name" value="PUNUT"/>
    <property type="match status" value="1"/>
</dbReference>
<comment type="caution">
    <text evidence="7">Lacks conserved residue(s) required for the propagation of feature annotation.</text>
</comment>
<comment type="subcellular location">
    <subcellularLocation>
        <location evidence="1 7">Membrane</location>
        <topology evidence="1 7">Multi-pass membrane protein</topology>
    </subcellularLocation>
</comment>
<keyword evidence="9" id="KW-1185">Reference proteome</keyword>
<accession>S8CFK1</accession>
<proteinExistence type="inferred from homology"/>
<evidence type="ECO:0000256" key="5">
    <source>
        <dbReference type="ARBA" id="ARBA00022989"/>
    </source>
</evidence>
<name>S8CFK1_9LAMI</name>
<gene>
    <name evidence="8" type="ORF">M569_09078</name>
</gene>
<feature type="transmembrane region" description="Helical" evidence="7">
    <location>
        <begin position="266"/>
        <end position="287"/>
    </location>
</feature>
<feature type="transmembrane region" description="Helical" evidence="7">
    <location>
        <begin position="65"/>
        <end position="84"/>
    </location>
</feature>
<dbReference type="AlphaFoldDB" id="S8CFK1"/>
<feature type="non-terminal residue" evidence="8">
    <location>
        <position position="327"/>
    </location>
</feature>
<protein>
    <recommendedName>
        <fullName evidence="7">Probable purine permease</fullName>
    </recommendedName>
</protein>
<dbReference type="SUPFAM" id="SSF103481">
    <property type="entry name" value="Multidrug resistance efflux transporter EmrE"/>
    <property type="match status" value="1"/>
</dbReference>
<dbReference type="Proteomes" id="UP000015453">
    <property type="component" value="Unassembled WGS sequence"/>
</dbReference>
<dbReference type="OrthoDB" id="1865379at2759"/>
<feature type="non-terminal residue" evidence="8">
    <location>
        <position position="1"/>
    </location>
</feature>
<sequence length="327" mass="35732">LVLNCLLLAVGGCAGPMVMRLYFIHGGSLVWFSSWQETGGWPVIFVPLVISYLRRLTAEANAAPVLINLRLFLAAAVIGVLTGVDNYIYAFGLEKLPVSTSSLVIATQLAFTALFGFLIVKLRFTAYSINAVVLLTVGAAVLAISASGDRPAGESRGAYWLGFFLTLGAAALYGFVLPLVELAYRKANLEMTYTLVMEVQLVMCFFATAFCTVGMFFNKEFQKIRREEREYKLGSATYYVVVVLSCLAWQGFFLGAIGVIHYSSSLVSGIIIAITIPVNELLGVIFYGEKFGSQKGVSLGLSLWGFLSYFYGEYKSRKKANNDGEET</sequence>
<dbReference type="InterPro" id="IPR037185">
    <property type="entry name" value="EmrE-like"/>
</dbReference>
<keyword evidence="3 7" id="KW-0813">Transport</keyword>